<evidence type="ECO:0000313" key="1">
    <source>
        <dbReference type="EMBL" id="KAG9454689.1"/>
    </source>
</evidence>
<reference evidence="1 2" key="1">
    <citation type="submission" date="2021-07" db="EMBL/GenBank/DDBJ databases">
        <title>The Aristolochia fimbriata genome: insights into angiosperm evolution, floral development and chemical biosynthesis.</title>
        <authorList>
            <person name="Jiao Y."/>
        </authorList>
    </citation>
    <scope>NUCLEOTIDE SEQUENCE [LARGE SCALE GENOMIC DNA]</scope>
    <source>
        <strain evidence="1">IBCAS-2021</strain>
        <tissue evidence="1">Leaf</tissue>
    </source>
</reference>
<accession>A0AAV7F200</accession>
<protein>
    <submittedName>
        <fullName evidence="1">Uncharacterized protein</fullName>
    </submittedName>
</protein>
<dbReference type="AlphaFoldDB" id="A0AAV7F200"/>
<name>A0AAV7F200_ARIFI</name>
<sequence length="146" mass="16603">MAIKRSFSSSRKIASVVVVPKRQKKEEEDKCKKKKLVLTTCQVFAWIIESDKYRCDSITPIKTKQCSTAATDNEEAAFRLIEEADAYYCGLIRPIKTRASAKTKEEEVVKASAPTSLMDPMDRKALLRNRFAETIERAQEKLLGVR</sequence>
<gene>
    <name evidence="1" type="ORF">H6P81_007593</name>
</gene>
<dbReference type="EMBL" id="JAINDJ010000003">
    <property type="protein sequence ID" value="KAG9454689.1"/>
    <property type="molecule type" value="Genomic_DNA"/>
</dbReference>
<organism evidence="1 2">
    <name type="scientific">Aristolochia fimbriata</name>
    <name type="common">White veined hardy Dutchman's pipe vine</name>
    <dbReference type="NCBI Taxonomy" id="158543"/>
    <lineage>
        <taxon>Eukaryota</taxon>
        <taxon>Viridiplantae</taxon>
        <taxon>Streptophyta</taxon>
        <taxon>Embryophyta</taxon>
        <taxon>Tracheophyta</taxon>
        <taxon>Spermatophyta</taxon>
        <taxon>Magnoliopsida</taxon>
        <taxon>Magnoliidae</taxon>
        <taxon>Piperales</taxon>
        <taxon>Aristolochiaceae</taxon>
        <taxon>Aristolochia</taxon>
    </lineage>
</organism>
<comment type="caution">
    <text evidence="1">The sequence shown here is derived from an EMBL/GenBank/DDBJ whole genome shotgun (WGS) entry which is preliminary data.</text>
</comment>
<evidence type="ECO:0000313" key="2">
    <source>
        <dbReference type="Proteomes" id="UP000825729"/>
    </source>
</evidence>
<dbReference type="Proteomes" id="UP000825729">
    <property type="component" value="Unassembled WGS sequence"/>
</dbReference>
<keyword evidence="2" id="KW-1185">Reference proteome</keyword>
<proteinExistence type="predicted"/>